<dbReference type="Proteomes" id="UP000024635">
    <property type="component" value="Unassembled WGS sequence"/>
</dbReference>
<protein>
    <submittedName>
        <fullName evidence="1">Uncharacterized protein</fullName>
    </submittedName>
</protein>
<accession>A0A016SW34</accession>
<dbReference type="AlphaFoldDB" id="A0A016SW34"/>
<comment type="caution">
    <text evidence="1">The sequence shown here is derived from an EMBL/GenBank/DDBJ whole genome shotgun (WGS) entry which is preliminary data.</text>
</comment>
<keyword evidence="2" id="KW-1185">Reference proteome</keyword>
<name>A0A016SW34_9BILA</name>
<organism evidence="1 2">
    <name type="scientific">Ancylostoma ceylanicum</name>
    <dbReference type="NCBI Taxonomy" id="53326"/>
    <lineage>
        <taxon>Eukaryota</taxon>
        <taxon>Metazoa</taxon>
        <taxon>Ecdysozoa</taxon>
        <taxon>Nematoda</taxon>
        <taxon>Chromadorea</taxon>
        <taxon>Rhabditida</taxon>
        <taxon>Rhabditina</taxon>
        <taxon>Rhabditomorpha</taxon>
        <taxon>Strongyloidea</taxon>
        <taxon>Ancylostomatidae</taxon>
        <taxon>Ancylostomatinae</taxon>
        <taxon>Ancylostoma</taxon>
    </lineage>
</organism>
<evidence type="ECO:0000313" key="2">
    <source>
        <dbReference type="Proteomes" id="UP000024635"/>
    </source>
</evidence>
<dbReference type="EMBL" id="JARK01001505">
    <property type="protein sequence ID" value="EYB94612.1"/>
    <property type="molecule type" value="Genomic_DNA"/>
</dbReference>
<sequence>MFSLIDCRVENKMPCISEDGFWNRQTRHQLPPAELTLESITTRLMNDHDKNAKAPKFGVLVSGEEGRTLL</sequence>
<reference evidence="2" key="1">
    <citation type="journal article" date="2015" name="Nat. Genet.">
        <title>The genome and transcriptome of the zoonotic hookworm Ancylostoma ceylanicum identify infection-specific gene families.</title>
        <authorList>
            <person name="Schwarz E.M."/>
            <person name="Hu Y."/>
            <person name="Antoshechkin I."/>
            <person name="Miller M.M."/>
            <person name="Sternberg P.W."/>
            <person name="Aroian R.V."/>
        </authorList>
    </citation>
    <scope>NUCLEOTIDE SEQUENCE</scope>
    <source>
        <strain evidence="2">HY135</strain>
    </source>
</reference>
<gene>
    <name evidence="1" type="primary">Acey_s0169.g213</name>
    <name evidence="1" type="ORF">Y032_0169g213</name>
</gene>
<proteinExistence type="predicted"/>
<evidence type="ECO:0000313" key="1">
    <source>
        <dbReference type="EMBL" id="EYB94612.1"/>
    </source>
</evidence>